<reference evidence="5 6" key="1">
    <citation type="submission" date="2009-06" db="EMBL/GenBank/DDBJ databases">
        <title>The Genome Sequence of Lactobacillus coleohominis strain 101-4-CHN.</title>
        <authorList>
            <consortium name="The Broad Institute Genome Sequencing Platform"/>
            <person name="Ward D."/>
            <person name="Young S.K."/>
            <person name="Zeng Q."/>
            <person name="Koehrsen M."/>
            <person name="Alvarado L."/>
            <person name="Berlin A."/>
            <person name="Borenstein D."/>
            <person name="Chen Z."/>
            <person name="Engels R."/>
            <person name="Freedman E."/>
            <person name="Gellesch M."/>
            <person name="Goldberg J."/>
            <person name="Griggs A."/>
            <person name="Gujja S."/>
            <person name="Heiman D."/>
            <person name="Hepburn T."/>
            <person name="Howarth C."/>
            <person name="Jen D."/>
            <person name="Larson L."/>
            <person name="Lewis B."/>
            <person name="Mehta T."/>
            <person name="Park D."/>
            <person name="Pearson M."/>
            <person name="Roberts A."/>
            <person name="Saif S."/>
            <person name="Shea T."/>
            <person name="Shenoy N."/>
            <person name="Sisk P."/>
            <person name="Stolte C."/>
            <person name="Sykes S."/>
            <person name="Walk T."/>
            <person name="White J."/>
            <person name="Yandava C."/>
            <person name="Liu Y."/>
            <person name="Xu Q."/>
            <person name="Lander E."/>
            <person name="Nusbaum C."/>
            <person name="Galagan J."/>
            <person name="Birren B."/>
        </authorList>
    </citation>
    <scope>NUCLEOTIDE SEQUENCE [LARGE SCALE GENOMIC DNA]</scope>
    <source>
        <strain evidence="5 6">101-4-CHN</strain>
    </source>
</reference>
<dbReference type="InterPro" id="IPR003768">
    <property type="entry name" value="ScpA"/>
</dbReference>
<protein>
    <recommendedName>
        <fullName evidence="2 3">Segregation and condensation protein A</fullName>
    </recommendedName>
</protein>
<evidence type="ECO:0000256" key="2">
    <source>
        <dbReference type="ARBA" id="ARBA00044777"/>
    </source>
</evidence>
<dbReference type="GO" id="GO:0007059">
    <property type="term" value="P:chromosome segregation"/>
    <property type="evidence" value="ECO:0007669"/>
    <property type="project" value="UniProtKB-UniRule"/>
</dbReference>
<dbReference type="STRING" id="575594.HMPREF0501_00193"/>
<comment type="function">
    <text evidence="3">Participates in chromosomal partition during cell division. May act via the formation of a condensin-like complex containing Smc and ScpB that pull DNA away from mid-cell into both cell halves.</text>
</comment>
<organism evidence="5 6">
    <name type="scientific">Limosilactobacillus coleohominis 101-4-CHN</name>
    <dbReference type="NCBI Taxonomy" id="575594"/>
    <lineage>
        <taxon>Bacteria</taxon>
        <taxon>Bacillati</taxon>
        <taxon>Bacillota</taxon>
        <taxon>Bacilli</taxon>
        <taxon>Lactobacillales</taxon>
        <taxon>Lactobacillaceae</taxon>
        <taxon>Limosilactobacillus</taxon>
    </lineage>
</organism>
<dbReference type="GO" id="GO:0006260">
    <property type="term" value="P:DNA replication"/>
    <property type="evidence" value="ECO:0007669"/>
    <property type="project" value="UniProtKB-UniRule"/>
</dbReference>
<dbReference type="HAMAP" id="MF_01805">
    <property type="entry name" value="ScpA"/>
    <property type="match status" value="1"/>
</dbReference>
<accession>C7XU27</accession>
<proteinExistence type="inferred from homology"/>
<dbReference type="Gene3D" id="6.10.250.2410">
    <property type="match status" value="1"/>
</dbReference>
<dbReference type="PANTHER" id="PTHR33969">
    <property type="entry name" value="SEGREGATION AND CONDENSATION PROTEIN A"/>
    <property type="match status" value="1"/>
</dbReference>
<gene>
    <name evidence="3" type="primary">scpA</name>
    <name evidence="5" type="ORF">HMPREF0501_00193</name>
</gene>
<evidence type="ECO:0000256" key="4">
    <source>
        <dbReference type="SAM" id="Coils"/>
    </source>
</evidence>
<evidence type="ECO:0000313" key="6">
    <source>
        <dbReference type="Proteomes" id="UP000003987"/>
    </source>
</evidence>
<evidence type="ECO:0000256" key="3">
    <source>
        <dbReference type="HAMAP-Rule" id="MF_01805"/>
    </source>
</evidence>
<dbReference type="Pfam" id="PF02616">
    <property type="entry name" value="SMC_ScpA"/>
    <property type="match status" value="1"/>
</dbReference>
<dbReference type="AlphaFoldDB" id="C7XU27"/>
<keyword evidence="4" id="KW-0175">Coiled coil</keyword>
<keyword evidence="3" id="KW-0132">Cell division</keyword>
<dbReference type="PANTHER" id="PTHR33969:SF2">
    <property type="entry name" value="SEGREGATION AND CONDENSATION PROTEIN A"/>
    <property type="match status" value="1"/>
</dbReference>
<keyword evidence="3" id="KW-0131">Cell cycle</keyword>
<keyword evidence="1 3" id="KW-0159">Chromosome partition</keyword>
<dbReference type="HOGENOM" id="CLU_038686_3_3_9"/>
<dbReference type="OrthoDB" id="9811016at2"/>
<dbReference type="eggNOG" id="COG1354">
    <property type="taxonomic scope" value="Bacteria"/>
</dbReference>
<dbReference type="Gene3D" id="1.10.10.580">
    <property type="entry name" value="Structural maintenance of chromosome 1. Chain E"/>
    <property type="match status" value="1"/>
</dbReference>
<dbReference type="InterPro" id="IPR023093">
    <property type="entry name" value="ScpA-like_C"/>
</dbReference>
<dbReference type="EMBL" id="GG698802">
    <property type="protein sequence ID" value="EEU30788.1"/>
    <property type="molecule type" value="Genomic_DNA"/>
</dbReference>
<name>C7XU27_9LACO</name>
<keyword evidence="3" id="KW-0963">Cytoplasm</keyword>
<dbReference type="GO" id="GO:0051301">
    <property type="term" value="P:cell division"/>
    <property type="evidence" value="ECO:0007669"/>
    <property type="project" value="UniProtKB-KW"/>
</dbReference>
<dbReference type="Proteomes" id="UP000003987">
    <property type="component" value="Unassembled WGS sequence"/>
</dbReference>
<dbReference type="GO" id="GO:0005737">
    <property type="term" value="C:cytoplasm"/>
    <property type="evidence" value="ECO:0007669"/>
    <property type="project" value="UniProtKB-SubCell"/>
</dbReference>
<sequence length="260" mass="30048">MAEAELVNLPYQPTLKLNEFEGPLDLLLHLIRQSKMDIYDIKIAEITDQYMKYLAENQRYRLEIAGDYFVMAATLMAIKSQMLLPSPPADEEENSEPEEDPRAELVEQLLEYQRYKKAAENLKDKEEQRQMEYTREAAGVPDGFVQEQVAPGVTIDQLQAAFAKILARYNFKEPEIKNVRPERITVAERIQAVVHQVTKPVRFVDLFQDDVSRDNLITTFMAVLELTRHEIVKISQTTMFGPLIVIPGPRNEEYRNEQSS</sequence>
<comment type="subunit">
    <text evidence="3">Component of a cohesin-like complex composed of ScpA, ScpB and the Smc homodimer, in which ScpA and ScpB bind to the head domain of Smc. The presence of the three proteins is required for the association of the complex with DNA.</text>
</comment>
<feature type="coiled-coil region" evidence="4">
    <location>
        <begin position="105"/>
        <end position="136"/>
    </location>
</feature>
<dbReference type="RefSeq" id="WP_006915932.1">
    <property type="nucleotide sequence ID" value="NZ_GG698802.1"/>
</dbReference>
<keyword evidence="6" id="KW-1185">Reference proteome</keyword>
<evidence type="ECO:0000256" key="1">
    <source>
        <dbReference type="ARBA" id="ARBA00022829"/>
    </source>
</evidence>
<evidence type="ECO:0000313" key="5">
    <source>
        <dbReference type="EMBL" id="EEU30788.1"/>
    </source>
</evidence>
<comment type="subcellular location">
    <subcellularLocation>
        <location evidence="3">Cytoplasm</location>
    </subcellularLocation>
    <text evidence="3">Associated with two foci at the outer edges of the nucleoid region in young cells, and at four foci within both cell halves in older cells.</text>
</comment>
<comment type="similarity">
    <text evidence="3">Belongs to the ScpA family.</text>
</comment>